<organism evidence="2 3">
    <name type="scientific">Ureibacillus sinduriensis BLB-1 = JCM 15800</name>
    <dbReference type="NCBI Taxonomy" id="1384057"/>
    <lineage>
        <taxon>Bacteria</taxon>
        <taxon>Bacillati</taxon>
        <taxon>Bacillota</taxon>
        <taxon>Bacilli</taxon>
        <taxon>Bacillales</taxon>
        <taxon>Caryophanaceae</taxon>
        <taxon>Ureibacillus</taxon>
    </lineage>
</organism>
<proteinExistence type="predicted"/>
<evidence type="ECO:0000313" key="2">
    <source>
        <dbReference type="EMBL" id="KGR73994.1"/>
    </source>
</evidence>
<accession>A0A0A3HNM8</accession>
<dbReference type="RefSeq" id="WP_036203254.1">
    <property type="nucleotide sequence ID" value="NZ_AVCY01000001.1"/>
</dbReference>
<dbReference type="PANTHER" id="PTHR45947:SF3">
    <property type="entry name" value="SULFOQUINOVOSYL TRANSFERASE SQD2"/>
    <property type="match status" value="1"/>
</dbReference>
<name>A0A0A3HNM8_9BACL</name>
<comment type="caution">
    <text evidence="2">The sequence shown here is derived from an EMBL/GenBank/DDBJ whole genome shotgun (WGS) entry which is preliminary data.</text>
</comment>
<dbReference type="AlphaFoldDB" id="A0A0A3HNM8"/>
<dbReference type="OrthoDB" id="9772485at2"/>
<evidence type="ECO:0000259" key="1">
    <source>
        <dbReference type="Pfam" id="PF00534"/>
    </source>
</evidence>
<gene>
    <name evidence="2" type="ORF">CD33_18495</name>
</gene>
<dbReference type="InterPro" id="IPR050194">
    <property type="entry name" value="Glycosyltransferase_grp1"/>
</dbReference>
<dbReference type="GO" id="GO:0016757">
    <property type="term" value="F:glycosyltransferase activity"/>
    <property type="evidence" value="ECO:0007669"/>
    <property type="project" value="InterPro"/>
</dbReference>
<feature type="domain" description="Glycosyl transferase family 1" evidence="1">
    <location>
        <begin position="229"/>
        <end position="387"/>
    </location>
</feature>
<dbReference type="EMBL" id="JPVO01000055">
    <property type="protein sequence ID" value="KGR73994.1"/>
    <property type="molecule type" value="Genomic_DNA"/>
</dbReference>
<dbReference type="Gene3D" id="3.40.50.2000">
    <property type="entry name" value="Glycogen Phosphorylase B"/>
    <property type="match status" value="2"/>
</dbReference>
<protein>
    <recommendedName>
        <fullName evidence="1">Glycosyl transferase family 1 domain-containing protein</fullName>
    </recommendedName>
</protein>
<dbReference type="SUPFAM" id="SSF53756">
    <property type="entry name" value="UDP-Glycosyltransferase/glycogen phosphorylase"/>
    <property type="match status" value="1"/>
</dbReference>
<keyword evidence="3" id="KW-1185">Reference proteome</keyword>
<dbReference type="Proteomes" id="UP000030408">
    <property type="component" value="Unassembled WGS sequence"/>
</dbReference>
<sequence>MNVLASVYACSPYDGSERAVGWNWVCELDKYHHLWVLTSEVYEKDIEDYKEKNPHALLNTEFIYIRVPQIISFWHKGYRGERIYYILWQKAALKVAEKLKTKVNFDLVHHITYVTCVLPTYMHKLGLPFLYGPVSGGENIPSIINYPLNQKNSIIETIRKIVQVFFRATPNFKKTMEKANLILATTGETKNYIPKKYQHKVHIFQSIVLDENFLNPNPNLEKENGAICKILIAGRMIYWKGFELAIKSAILALEKGCQAEITILGDTEDGSIHYKEYLKGLCMNHTQQIKFISKVEYYKMKDFYDEFDLLLNCSLRDSGCYVVMEGMGRGLPVICVDTGGPKINTSESTAIKIQPARLETMIEDIANAICLLVENHEQRKQMGKAAHQYASNHFVSNKRTLEMNQYYQTVVGKRDSDFFTKEVENG</sequence>
<dbReference type="STRING" id="1384057.CD33_18495"/>
<dbReference type="PANTHER" id="PTHR45947">
    <property type="entry name" value="SULFOQUINOVOSYL TRANSFERASE SQD2"/>
    <property type="match status" value="1"/>
</dbReference>
<dbReference type="InterPro" id="IPR001296">
    <property type="entry name" value="Glyco_trans_1"/>
</dbReference>
<dbReference type="Pfam" id="PF00534">
    <property type="entry name" value="Glycos_transf_1"/>
    <property type="match status" value="1"/>
</dbReference>
<dbReference type="CDD" id="cd03801">
    <property type="entry name" value="GT4_PimA-like"/>
    <property type="match status" value="1"/>
</dbReference>
<dbReference type="eggNOG" id="COG0438">
    <property type="taxonomic scope" value="Bacteria"/>
</dbReference>
<evidence type="ECO:0000313" key="3">
    <source>
        <dbReference type="Proteomes" id="UP000030408"/>
    </source>
</evidence>
<reference evidence="2 3" key="1">
    <citation type="submission" date="2014-02" db="EMBL/GenBank/DDBJ databases">
        <title>Draft genome sequence of Lysinibacillus sinduriensis JCM 15800.</title>
        <authorList>
            <person name="Zhang F."/>
            <person name="Wang G."/>
            <person name="Zhang L."/>
        </authorList>
    </citation>
    <scope>NUCLEOTIDE SEQUENCE [LARGE SCALE GENOMIC DNA]</scope>
    <source>
        <strain evidence="2 3">JCM 15800</strain>
    </source>
</reference>